<feature type="repeat" description="ANK" evidence="3">
    <location>
        <begin position="627"/>
        <end position="659"/>
    </location>
</feature>
<keyword evidence="5" id="KW-0472">Membrane</keyword>
<dbReference type="EMBL" id="BEYU01000072">
    <property type="protein sequence ID" value="GBG30195.1"/>
    <property type="molecule type" value="Genomic_DNA"/>
</dbReference>
<feature type="repeat" description="ANK" evidence="3">
    <location>
        <begin position="758"/>
        <end position="790"/>
    </location>
</feature>
<dbReference type="Pfam" id="PF13606">
    <property type="entry name" value="Ank_3"/>
    <property type="match status" value="1"/>
</dbReference>
<dbReference type="PANTHER" id="PTHR24198">
    <property type="entry name" value="ANKYRIN REPEAT AND PROTEIN KINASE DOMAIN-CONTAINING PROTEIN"/>
    <property type="match status" value="1"/>
</dbReference>
<dbReference type="InterPro" id="IPR002110">
    <property type="entry name" value="Ankyrin_rpt"/>
</dbReference>
<dbReference type="InParanoid" id="A0A2R5GHX8"/>
<evidence type="ECO:0000256" key="3">
    <source>
        <dbReference type="PROSITE-ProRule" id="PRU00023"/>
    </source>
</evidence>
<feature type="transmembrane region" description="Helical" evidence="5">
    <location>
        <begin position="236"/>
        <end position="255"/>
    </location>
</feature>
<dbReference type="Pfam" id="PF12796">
    <property type="entry name" value="Ank_2"/>
    <property type="match status" value="4"/>
</dbReference>
<sequence length="1143" mass="126503">MEANAPPTIFSVMIKILQHLDREYPGVFIGNDYQDDICKLMELDRASLGGGDDVIRDECAAFYEAELEDFISFARKWSSGAEIEFVVNVAKSPHISVHIGDENSTMHFTEEQQKMFLAAIHQSFALRKVIVPNAHLEFQARLNRARFAAMASYYAESEFMAEEILHLQDWCYTTWRCTRSFSQVVHTDLDTKLKQIVMEWTRPISEDAPWDFERFSQWVHHLACILELGFLQGEPYNYINGGAGVAVTLMTIVYAKNFKVSIDERDEIRKRELRANLSPLYILAHTVWSVQYHAVYHAEKAVYYIILTLLMPLVAALLGMHDWLEIRSIALLHAMVLRLFPIQLPSACLFLGIDVMESAVAFPKVLAENGKRPRQPKPECCCSVGIENVSKIKMSARSKQGDDLSPKEAPDPPDMLELPKKNTVTTDLGRLIRHGDIAAVQRAVLEDPSRLEAPVTGRGDTPLLYALRFASRNSEMVQWLVRKGAAVNAKNKSGTTPLLNACRKASPEIVAMLIDHGAHINTHAIRKWTPLHCACNCKKTQNVELLLDRAEMLYVPKYLGLVMFVFPYTFGYDSFRAVRYSVERRIDLNAQNEYGKSALMYASRHGDHRTLKRLMDYGAALDLQDENGRSALMHACINDQSECARLLIDHGAKLDLQDHVGGTALAMTCKFGDLETLRLLLAQGASVDQKFRDGWTALMLACVRGISDFVQLLIDYGADPNLQNGHGSTALMKASALHTDVVTILIEAGASLDLQNTNGSTALSIACWEAQRETATLLVKHGASLNLQDKTGSSALIVACSKGDFECAKVLVEYGAALDLQDLKGSTALMYACDKNDTVLGTFLVEHAAALDLQDNHGLTALMIVCESKEPDQKLAASIVSHGAALELQENNGKTALHIACEFKQIEIVRVLLNHGANLNVKTHDGHTPLGLVAYMSDDGVSIARLLLKGGAAADASAGNDGWNALGVACYFCCSNLVQMLLEYGADVDVGCPLPLTPLLIATAASFNQDVATDPLRCAKLCWIAGANLHLTSAEGMDPFTFTRMEGLYDAAEFFEFVVRSPVAQTLFRNLHQSRRLVVQFFNHGFCSMQSCEMLSDQSLRSMGVLSASKREEILQCFASRVPTRKGTGRRSLTTIAEPFHRV</sequence>
<dbReference type="PRINTS" id="PR01415">
    <property type="entry name" value="ANKYRIN"/>
</dbReference>
<reference evidence="6 7" key="1">
    <citation type="submission" date="2017-12" db="EMBL/GenBank/DDBJ databases">
        <title>Sequencing, de novo assembly and annotation of complete genome of a new Thraustochytrid species, strain FCC1311.</title>
        <authorList>
            <person name="Sedici K."/>
            <person name="Godart F."/>
            <person name="Aiese Cigliano R."/>
            <person name="Sanseverino W."/>
            <person name="Barakat M."/>
            <person name="Ortet P."/>
            <person name="Marechal E."/>
            <person name="Cagnac O."/>
            <person name="Amato A."/>
        </authorList>
    </citation>
    <scope>NUCLEOTIDE SEQUENCE [LARGE SCALE GENOMIC DNA]</scope>
</reference>
<keyword evidence="7" id="KW-1185">Reference proteome</keyword>
<protein>
    <submittedName>
        <fullName evidence="6">Ankyrin repeat domain-containing protein 50</fullName>
    </submittedName>
</protein>
<dbReference type="SUPFAM" id="SSF48403">
    <property type="entry name" value="Ankyrin repeat"/>
    <property type="match status" value="3"/>
</dbReference>
<feature type="region of interest" description="Disordered" evidence="4">
    <location>
        <begin position="396"/>
        <end position="420"/>
    </location>
</feature>
<feature type="transmembrane region" description="Helical" evidence="5">
    <location>
        <begin position="301"/>
        <end position="319"/>
    </location>
</feature>
<dbReference type="PANTHER" id="PTHR24198:SF165">
    <property type="entry name" value="ANKYRIN REPEAT-CONTAINING PROTEIN-RELATED"/>
    <property type="match status" value="1"/>
</dbReference>
<feature type="repeat" description="ANK" evidence="3">
    <location>
        <begin position="594"/>
        <end position="626"/>
    </location>
</feature>
<dbReference type="PROSITE" id="PS50088">
    <property type="entry name" value="ANK_REPEAT"/>
    <property type="match status" value="10"/>
</dbReference>
<evidence type="ECO:0000256" key="1">
    <source>
        <dbReference type="ARBA" id="ARBA00022737"/>
    </source>
</evidence>
<feature type="repeat" description="ANK" evidence="3">
    <location>
        <begin position="493"/>
        <end position="525"/>
    </location>
</feature>
<accession>A0A2R5GHX8</accession>
<dbReference type="Proteomes" id="UP000241890">
    <property type="component" value="Unassembled WGS sequence"/>
</dbReference>
<evidence type="ECO:0000313" key="6">
    <source>
        <dbReference type="EMBL" id="GBG30195.1"/>
    </source>
</evidence>
<feature type="repeat" description="ANK" evidence="3">
    <location>
        <begin position="892"/>
        <end position="924"/>
    </location>
</feature>
<organism evidence="6 7">
    <name type="scientific">Hondaea fermentalgiana</name>
    <dbReference type="NCBI Taxonomy" id="2315210"/>
    <lineage>
        <taxon>Eukaryota</taxon>
        <taxon>Sar</taxon>
        <taxon>Stramenopiles</taxon>
        <taxon>Bigyra</taxon>
        <taxon>Labyrinthulomycetes</taxon>
        <taxon>Thraustochytrida</taxon>
        <taxon>Thraustochytriidae</taxon>
        <taxon>Hondaea</taxon>
    </lineage>
</organism>
<comment type="caution">
    <text evidence="6">The sequence shown here is derived from an EMBL/GenBank/DDBJ whole genome shotgun (WGS) entry which is preliminary data.</text>
</comment>
<proteinExistence type="predicted"/>
<feature type="repeat" description="ANK" evidence="3">
    <location>
        <begin position="660"/>
        <end position="692"/>
    </location>
</feature>
<dbReference type="SMART" id="SM00248">
    <property type="entry name" value="ANK"/>
    <property type="match status" value="15"/>
</dbReference>
<evidence type="ECO:0000256" key="5">
    <source>
        <dbReference type="SAM" id="Phobius"/>
    </source>
</evidence>
<keyword evidence="1" id="KW-0677">Repeat</keyword>
<dbReference type="Pfam" id="PF00023">
    <property type="entry name" value="Ank"/>
    <property type="match status" value="1"/>
</dbReference>
<feature type="repeat" description="ANK" evidence="3">
    <location>
        <begin position="824"/>
        <end position="856"/>
    </location>
</feature>
<keyword evidence="2 3" id="KW-0040">ANK repeat</keyword>
<evidence type="ECO:0000313" key="7">
    <source>
        <dbReference type="Proteomes" id="UP000241890"/>
    </source>
</evidence>
<name>A0A2R5GHX8_9STRA</name>
<feature type="repeat" description="ANK" evidence="3">
    <location>
        <begin position="693"/>
        <end position="725"/>
    </location>
</feature>
<dbReference type="InterPro" id="IPR036770">
    <property type="entry name" value="Ankyrin_rpt-contain_sf"/>
</dbReference>
<gene>
    <name evidence="6" type="ORF">FCC1311_064152</name>
</gene>
<evidence type="ECO:0000256" key="4">
    <source>
        <dbReference type="SAM" id="MobiDB-lite"/>
    </source>
</evidence>
<dbReference type="PROSITE" id="PS50297">
    <property type="entry name" value="ANK_REP_REGION"/>
    <property type="match status" value="9"/>
</dbReference>
<feature type="repeat" description="ANK" evidence="3">
    <location>
        <begin position="458"/>
        <end position="492"/>
    </location>
</feature>
<dbReference type="OrthoDB" id="194358at2759"/>
<evidence type="ECO:0000256" key="2">
    <source>
        <dbReference type="ARBA" id="ARBA00023043"/>
    </source>
</evidence>
<feature type="compositionally biased region" description="Basic and acidic residues" evidence="4">
    <location>
        <begin position="399"/>
        <end position="410"/>
    </location>
</feature>
<keyword evidence="5" id="KW-1133">Transmembrane helix</keyword>
<dbReference type="AlphaFoldDB" id="A0A2R5GHX8"/>
<feature type="repeat" description="ANK" evidence="3">
    <location>
        <begin position="791"/>
        <end position="823"/>
    </location>
</feature>
<dbReference type="Gene3D" id="1.25.40.20">
    <property type="entry name" value="Ankyrin repeat-containing domain"/>
    <property type="match status" value="4"/>
</dbReference>
<keyword evidence="5" id="KW-0812">Transmembrane</keyword>